<evidence type="ECO:0000256" key="4">
    <source>
        <dbReference type="ARBA" id="ARBA00023136"/>
    </source>
</evidence>
<feature type="compositionally biased region" description="Basic and acidic residues" evidence="5">
    <location>
        <begin position="307"/>
        <end position="329"/>
    </location>
</feature>
<dbReference type="InterPro" id="IPR008952">
    <property type="entry name" value="Tetraspanin_EC2_sf"/>
</dbReference>
<feature type="transmembrane region" description="Helical" evidence="6">
    <location>
        <begin position="34"/>
        <end position="58"/>
    </location>
</feature>
<keyword evidence="2 6" id="KW-0812">Transmembrane</keyword>
<sequence>MAVIVFCGVAGKVLLADYKRLLVHGLNLGQPSFVYAYFALLVQSGFLQLVGCLGALRLSEKLLNAYWLLLLVLLIGDAILGIFWMFKFERVMTELQPILSKRLATEYGNSLEFSDLWDRLQNDGRCCGVIGPQDYSNTPNRSYPLSCCSPDVSEQITVSRRPLASPVVFRNDELTTLGILSRNNYTDMPDSTWSHIVSAAREESKSVATCRAVYQQGCIDKVILWLKSTADILFVLGYCVIAFLKLCFLGILRYEIKEMIQKIKLLQTEMATAILNADAETTHLQLPQLPQPMQQISSTSINGGIHAEPKVGNRDRERTRIGSGESERESLLVHDNTPKYNIKHKQLFMCTEQQQQQGVDSDTNSGCALIVEDTGGTQAKTINGNNNYELSEFDTKAPSYRYNIKRLVDL</sequence>
<dbReference type="EMBL" id="AJWK01028491">
    <property type="status" value="NOT_ANNOTATED_CDS"/>
    <property type="molecule type" value="Genomic_DNA"/>
</dbReference>
<name>A0A1B0GK85_LUTLO</name>
<organism evidence="7 8">
    <name type="scientific">Lutzomyia longipalpis</name>
    <name type="common">Sand fly</name>
    <dbReference type="NCBI Taxonomy" id="7200"/>
    <lineage>
        <taxon>Eukaryota</taxon>
        <taxon>Metazoa</taxon>
        <taxon>Ecdysozoa</taxon>
        <taxon>Arthropoda</taxon>
        <taxon>Hexapoda</taxon>
        <taxon>Insecta</taxon>
        <taxon>Pterygota</taxon>
        <taxon>Neoptera</taxon>
        <taxon>Endopterygota</taxon>
        <taxon>Diptera</taxon>
        <taxon>Nematocera</taxon>
        <taxon>Psychodoidea</taxon>
        <taxon>Psychodidae</taxon>
        <taxon>Lutzomyia</taxon>
        <taxon>Lutzomyia</taxon>
    </lineage>
</organism>
<evidence type="ECO:0000256" key="1">
    <source>
        <dbReference type="ARBA" id="ARBA00004141"/>
    </source>
</evidence>
<dbReference type="PANTHER" id="PTHR19282:SF554">
    <property type="entry name" value="ANTIGEN, PUTATIVE-RELATED"/>
    <property type="match status" value="1"/>
</dbReference>
<dbReference type="GO" id="GO:0005886">
    <property type="term" value="C:plasma membrane"/>
    <property type="evidence" value="ECO:0007669"/>
    <property type="project" value="TreeGrafter"/>
</dbReference>
<dbReference type="VEuPathDB" id="VectorBase:LLONM1_009431"/>
<feature type="region of interest" description="Disordered" evidence="5">
    <location>
        <begin position="302"/>
        <end position="329"/>
    </location>
</feature>
<proteinExistence type="predicted"/>
<feature type="transmembrane region" description="Helical" evidence="6">
    <location>
        <begin position="232"/>
        <end position="252"/>
    </location>
</feature>
<dbReference type="EnsemblMetazoa" id="LLOJ008419-RA">
    <property type="protein sequence ID" value="LLOJ008419-PA"/>
    <property type="gene ID" value="LLOJ008419"/>
</dbReference>
<evidence type="ECO:0008006" key="9">
    <source>
        <dbReference type="Google" id="ProtNLM"/>
    </source>
</evidence>
<dbReference type="Pfam" id="PF00335">
    <property type="entry name" value="Tetraspanin"/>
    <property type="match status" value="1"/>
</dbReference>
<protein>
    <recommendedName>
        <fullName evidence="9">Tetraspanin</fullName>
    </recommendedName>
</protein>
<accession>A0A1B0GK85</accession>
<comment type="subcellular location">
    <subcellularLocation>
        <location evidence="1">Membrane</location>
        <topology evidence="1">Multi-pass membrane protein</topology>
    </subcellularLocation>
</comment>
<dbReference type="Gene3D" id="1.10.1450.10">
    <property type="entry name" value="Tetraspanin"/>
    <property type="match status" value="1"/>
</dbReference>
<keyword evidence="8" id="KW-1185">Reference proteome</keyword>
<evidence type="ECO:0000256" key="6">
    <source>
        <dbReference type="SAM" id="Phobius"/>
    </source>
</evidence>
<keyword evidence="4 6" id="KW-0472">Membrane</keyword>
<reference evidence="7" key="1">
    <citation type="submission" date="2020-05" db="UniProtKB">
        <authorList>
            <consortium name="EnsemblMetazoa"/>
        </authorList>
    </citation>
    <scope>IDENTIFICATION</scope>
    <source>
        <strain evidence="7">Jacobina</strain>
    </source>
</reference>
<dbReference type="AlphaFoldDB" id="A0A1B0GK85"/>
<dbReference type="VEuPathDB" id="VectorBase:LLOJ008419"/>
<evidence type="ECO:0000256" key="5">
    <source>
        <dbReference type="SAM" id="MobiDB-lite"/>
    </source>
</evidence>
<dbReference type="SUPFAM" id="SSF48652">
    <property type="entry name" value="Tetraspanin"/>
    <property type="match status" value="1"/>
</dbReference>
<evidence type="ECO:0000256" key="3">
    <source>
        <dbReference type="ARBA" id="ARBA00022989"/>
    </source>
</evidence>
<dbReference type="InterPro" id="IPR018499">
    <property type="entry name" value="Tetraspanin/Peripherin"/>
</dbReference>
<keyword evidence="3 6" id="KW-1133">Transmembrane helix</keyword>
<evidence type="ECO:0000313" key="8">
    <source>
        <dbReference type="Proteomes" id="UP000092461"/>
    </source>
</evidence>
<dbReference type="Proteomes" id="UP000092461">
    <property type="component" value="Unassembled WGS sequence"/>
</dbReference>
<evidence type="ECO:0000256" key="2">
    <source>
        <dbReference type="ARBA" id="ARBA00022692"/>
    </source>
</evidence>
<evidence type="ECO:0000313" key="7">
    <source>
        <dbReference type="EnsemblMetazoa" id="LLOJ008419-PA"/>
    </source>
</evidence>
<feature type="transmembrane region" description="Helical" evidence="6">
    <location>
        <begin position="65"/>
        <end position="86"/>
    </location>
</feature>
<dbReference type="PANTHER" id="PTHR19282">
    <property type="entry name" value="TETRASPANIN"/>
    <property type="match status" value="1"/>
</dbReference>